<dbReference type="Proteomes" id="UP000316598">
    <property type="component" value="Unassembled WGS sequence"/>
</dbReference>
<accession>A0A5C5WRU9</accession>
<protein>
    <submittedName>
        <fullName evidence="1">Uncharacterized protein</fullName>
    </submittedName>
</protein>
<reference evidence="1 2" key="1">
    <citation type="submission" date="2019-02" db="EMBL/GenBank/DDBJ databases">
        <title>Deep-cultivation of Planctomycetes and their phenomic and genomic characterization uncovers novel biology.</title>
        <authorList>
            <person name="Wiegand S."/>
            <person name="Jogler M."/>
            <person name="Boedeker C."/>
            <person name="Pinto D."/>
            <person name="Vollmers J."/>
            <person name="Rivas-Marin E."/>
            <person name="Kohn T."/>
            <person name="Peeters S.H."/>
            <person name="Heuer A."/>
            <person name="Rast P."/>
            <person name="Oberbeckmann S."/>
            <person name="Bunk B."/>
            <person name="Jeske O."/>
            <person name="Meyerdierks A."/>
            <person name="Storesund J.E."/>
            <person name="Kallscheuer N."/>
            <person name="Luecker S."/>
            <person name="Lage O.M."/>
            <person name="Pohl T."/>
            <person name="Merkel B.J."/>
            <person name="Hornburger P."/>
            <person name="Mueller R.-W."/>
            <person name="Bruemmer F."/>
            <person name="Labrenz M."/>
            <person name="Spormann A.M."/>
            <person name="Op Den Camp H."/>
            <person name="Overmann J."/>
            <person name="Amann R."/>
            <person name="Jetten M.S.M."/>
            <person name="Mascher T."/>
            <person name="Medema M.H."/>
            <person name="Devos D.P."/>
            <person name="Kaster A.-K."/>
            <person name="Ovreas L."/>
            <person name="Rohde M."/>
            <person name="Galperin M.Y."/>
            <person name="Jogler C."/>
        </authorList>
    </citation>
    <scope>NUCLEOTIDE SEQUENCE [LARGE SCALE GENOMIC DNA]</scope>
    <source>
        <strain evidence="1 2">Pla22</strain>
    </source>
</reference>
<sequence length="62" mass="6769">MDSTRNYEGKVAKPILSRRMGPSLPRKRAVVSVVRQGPEKQKAVAEQESPLVISLCGCTMLA</sequence>
<name>A0A5C5WRU9_9BACT</name>
<dbReference type="EMBL" id="SJPI01000001">
    <property type="protein sequence ID" value="TWT53278.1"/>
    <property type="molecule type" value="Genomic_DNA"/>
</dbReference>
<organism evidence="1 2">
    <name type="scientific">Rubripirellula amarantea</name>
    <dbReference type="NCBI Taxonomy" id="2527999"/>
    <lineage>
        <taxon>Bacteria</taxon>
        <taxon>Pseudomonadati</taxon>
        <taxon>Planctomycetota</taxon>
        <taxon>Planctomycetia</taxon>
        <taxon>Pirellulales</taxon>
        <taxon>Pirellulaceae</taxon>
        <taxon>Rubripirellula</taxon>
    </lineage>
</organism>
<keyword evidence="2" id="KW-1185">Reference proteome</keyword>
<dbReference type="AlphaFoldDB" id="A0A5C5WRU9"/>
<gene>
    <name evidence="1" type="ORF">Pla22_09060</name>
</gene>
<proteinExistence type="predicted"/>
<comment type="caution">
    <text evidence="1">The sequence shown here is derived from an EMBL/GenBank/DDBJ whole genome shotgun (WGS) entry which is preliminary data.</text>
</comment>
<evidence type="ECO:0000313" key="2">
    <source>
        <dbReference type="Proteomes" id="UP000316598"/>
    </source>
</evidence>
<evidence type="ECO:0000313" key="1">
    <source>
        <dbReference type="EMBL" id="TWT53278.1"/>
    </source>
</evidence>